<evidence type="ECO:0000313" key="9">
    <source>
        <dbReference type="Proteomes" id="UP000198908"/>
    </source>
</evidence>
<dbReference type="InterPro" id="IPR006531">
    <property type="entry name" value="Gp5/Vgr_OB"/>
</dbReference>
<dbReference type="EMBL" id="FMYQ01000060">
    <property type="protein sequence ID" value="SDE50658.1"/>
    <property type="molecule type" value="Genomic_DNA"/>
</dbReference>
<dbReference type="AlphaFoldDB" id="A0A1G7DGE5"/>
<evidence type="ECO:0000313" key="8">
    <source>
        <dbReference type="EMBL" id="SDE50658.1"/>
    </source>
</evidence>
<dbReference type="Gene3D" id="4.10.220.110">
    <property type="match status" value="1"/>
</dbReference>
<dbReference type="NCBIfam" id="TIGR01646">
    <property type="entry name" value="vgr_GE"/>
    <property type="match status" value="1"/>
</dbReference>
<dbReference type="Pfam" id="PF05954">
    <property type="entry name" value="Phage_GPD"/>
    <property type="match status" value="1"/>
</dbReference>
<dbReference type="InterPro" id="IPR037026">
    <property type="entry name" value="Vgr_OB-fold_dom_sf"/>
</dbReference>
<keyword evidence="9" id="KW-1185">Reference proteome</keyword>
<dbReference type="OrthoDB" id="1907165at2"/>
<comment type="similarity">
    <text evidence="2">Belongs to the VgrG protein family.</text>
</comment>
<dbReference type="NCBIfam" id="TIGR03361">
    <property type="entry name" value="VI_Rhs_Vgr"/>
    <property type="match status" value="1"/>
</dbReference>
<evidence type="ECO:0000259" key="6">
    <source>
        <dbReference type="Pfam" id="PF10106"/>
    </source>
</evidence>
<evidence type="ECO:0000256" key="4">
    <source>
        <dbReference type="SAM" id="MobiDB-lite"/>
    </source>
</evidence>
<name>A0A1G7DGE5_9BURK</name>
<dbReference type="GO" id="GO:0005576">
    <property type="term" value="C:extracellular region"/>
    <property type="evidence" value="ECO:0007669"/>
    <property type="project" value="UniProtKB-SubCell"/>
</dbReference>
<gene>
    <name evidence="8" type="ORF">SAMN05421548_1602</name>
</gene>
<evidence type="ECO:0000259" key="7">
    <source>
        <dbReference type="Pfam" id="PF13296"/>
    </source>
</evidence>
<sequence>MSTYKPTQPRTLALSGAALPTTYEGDPVLVPTRLWGTETLGRLSEYTVEAKTPDARNFSPSVSANVDLDALVGTEVTVSIEIPGFGTFIAGMPGNTGAGNIGAYTREITGLVDSACIVREEGRSVVYQLVIRPWLHLATRSRDCRLFPGMDVVEISETVLKKYGYSYELRLAGPGLKGGYPKRDVQRQHFETDFGFLQRLWEEWGLWWWYEHSGGFHHLILADTLGAFHRHGPAHETVRYLAPGGKRIDEEHIDAFSVTSTLTTGKVTNVDFDYMSPRMGQQVTPLSESSEIPRNTANAHLDVYQWGDFAQPMAGWRGLNGQSNDGRAEAAHLARVSMEALHCEGLRAKGHGNLRGLVTGQSFTLEGYPQKKANREYVVVSCALKITEVGVEAGAPQAFSCESDFEVLPSNIYFRMPQITRKPRTSGPEYAVVVGPEGHDVWVDAQHRVKLQFPWDRLGRFDQNSSIWVRVAMPWQGSQMGASFIPRIGTEVLVDHINGDPDLPIIVGCPANGANPPAWMLPGNQTVSGMRSQSFDGGAQANHLAFDDTKGELQAQLSSDHGASILSLGFIRRLLGNKGRQDARGTGFELRTDLWGVLRAARGLLVSTEARSNAKNHAKDIGETVARLTQARDLQESMAGLAQQHGAQQHDADQSDVAKAIKDQNDAIRGSGGSDSTDFPEFTAPHLLLASPAGIETTTTGSTHIASDQNLALTTGGHVGIAAGQSFLASIANVFSVFVQKLGIMLVAASGKVHIEAQDDQIELVAKKALELISTTDWIELKAKQGIRLNGGGTELEISPQGLLGFTNGQHHIHAASHSTDGPQAKGSGFPASPQSGPGQLEVLRRYVTGSPVGGSDFKVTDSLGAVHSGTLDANGRGMVSGLAAGAVSVLLGHDPHDPWVIGSYQKPPAWQPVDEQPVAAA</sequence>
<dbReference type="PANTHER" id="PTHR32305:SF15">
    <property type="entry name" value="PROTEIN RHSA-RELATED"/>
    <property type="match status" value="1"/>
</dbReference>
<accession>A0A1G7DGE5</accession>
<dbReference type="STRING" id="416944.SAMN05421548_1602"/>
<dbReference type="SUPFAM" id="SSF69255">
    <property type="entry name" value="gp5 N-terminal domain-like"/>
    <property type="match status" value="1"/>
</dbReference>
<dbReference type="InterPro" id="IPR017847">
    <property type="entry name" value="T6SS_RhsGE_Vgr_subset"/>
</dbReference>
<dbReference type="InterPro" id="IPR050708">
    <property type="entry name" value="T6SS_VgrG/RHS"/>
</dbReference>
<dbReference type="SUPFAM" id="SSF69349">
    <property type="entry name" value="Phage fibre proteins"/>
    <property type="match status" value="1"/>
</dbReference>
<dbReference type="Proteomes" id="UP000198908">
    <property type="component" value="Unassembled WGS sequence"/>
</dbReference>
<proteinExistence type="inferred from homology"/>
<evidence type="ECO:0000256" key="3">
    <source>
        <dbReference type="ARBA" id="ARBA00022525"/>
    </source>
</evidence>
<keyword evidence="3" id="KW-0964">Secreted</keyword>
<dbReference type="Pfam" id="PF10106">
    <property type="entry name" value="DUF2345"/>
    <property type="match status" value="1"/>
</dbReference>
<evidence type="ECO:0000256" key="1">
    <source>
        <dbReference type="ARBA" id="ARBA00004613"/>
    </source>
</evidence>
<dbReference type="RefSeq" id="WP_092006662.1">
    <property type="nucleotide sequence ID" value="NZ_FMYQ01000060.1"/>
</dbReference>
<evidence type="ECO:0000259" key="5">
    <source>
        <dbReference type="Pfam" id="PF04717"/>
    </source>
</evidence>
<dbReference type="Pfam" id="PF13296">
    <property type="entry name" value="T6SS_Vgr"/>
    <property type="match status" value="1"/>
</dbReference>
<dbReference type="InterPro" id="IPR006533">
    <property type="entry name" value="T6SS_Vgr_RhsGE"/>
</dbReference>
<reference evidence="9" key="1">
    <citation type="submission" date="2016-09" db="EMBL/GenBank/DDBJ databases">
        <authorList>
            <person name="Varghese N."/>
            <person name="Submissions S."/>
        </authorList>
    </citation>
    <scope>NUCLEOTIDE SEQUENCE [LARGE SCALE GENOMIC DNA]</scope>
    <source>
        <strain evidence="9">TNe-862</strain>
    </source>
</reference>
<dbReference type="Gene3D" id="3.55.50.10">
    <property type="entry name" value="Baseplate protein-like domains"/>
    <property type="match status" value="1"/>
</dbReference>
<dbReference type="Gene3D" id="2.30.110.50">
    <property type="match status" value="1"/>
</dbReference>
<dbReference type="InterPro" id="IPR028244">
    <property type="entry name" value="T6SS_Rhs_Vgr_dom"/>
</dbReference>
<comment type="subcellular location">
    <subcellularLocation>
        <location evidence="1">Secreted</location>
    </subcellularLocation>
</comment>
<feature type="domain" description="Gp5/Type VI secretion system Vgr protein OB-fold" evidence="5">
    <location>
        <begin position="444"/>
        <end position="509"/>
    </location>
</feature>
<dbReference type="Pfam" id="PF04717">
    <property type="entry name" value="Phage_base_V"/>
    <property type="match status" value="1"/>
</dbReference>
<feature type="domain" description="DUF2345" evidence="6">
    <location>
        <begin position="677"/>
        <end position="824"/>
    </location>
</feature>
<organism evidence="8 9">
    <name type="scientific">Paraburkholderia lycopersici</name>
    <dbReference type="NCBI Taxonomy" id="416944"/>
    <lineage>
        <taxon>Bacteria</taxon>
        <taxon>Pseudomonadati</taxon>
        <taxon>Pseudomonadota</taxon>
        <taxon>Betaproteobacteria</taxon>
        <taxon>Burkholderiales</taxon>
        <taxon>Burkholderiaceae</taxon>
        <taxon>Paraburkholderia</taxon>
    </lineage>
</organism>
<dbReference type="SUPFAM" id="SSF69279">
    <property type="entry name" value="Phage tail proteins"/>
    <property type="match status" value="2"/>
</dbReference>
<feature type="region of interest" description="Disordered" evidence="4">
    <location>
        <begin position="814"/>
        <end position="837"/>
    </location>
</feature>
<feature type="domain" description="Putative type VI secretion system Rhs element associated Vgr" evidence="7">
    <location>
        <begin position="538"/>
        <end position="642"/>
    </location>
</feature>
<evidence type="ECO:0000256" key="2">
    <source>
        <dbReference type="ARBA" id="ARBA00005558"/>
    </source>
</evidence>
<dbReference type="PANTHER" id="PTHR32305">
    <property type="match status" value="1"/>
</dbReference>
<protein>
    <submittedName>
        <fullName evidence="8">Type VI secretion system secreted protein VgrG</fullName>
    </submittedName>
</protein>
<dbReference type="InterPro" id="IPR018769">
    <property type="entry name" value="VgrG2_DUF2345"/>
</dbReference>
<dbReference type="Gene3D" id="2.40.50.230">
    <property type="entry name" value="Gp5 N-terminal domain"/>
    <property type="match status" value="1"/>
</dbReference>